<dbReference type="Proteomes" id="UP000887116">
    <property type="component" value="Unassembled WGS sequence"/>
</dbReference>
<organism evidence="1 2">
    <name type="scientific">Trichonephila clavata</name>
    <name type="common">Joro spider</name>
    <name type="synonym">Nephila clavata</name>
    <dbReference type="NCBI Taxonomy" id="2740835"/>
    <lineage>
        <taxon>Eukaryota</taxon>
        <taxon>Metazoa</taxon>
        <taxon>Ecdysozoa</taxon>
        <taxon>Arthropoda</taxon>
        <taxon>Chelicerata</taxon>
        <taxon>Arachnida</taxon>
        <taxon>Araneae</taxon>
        <taxon>Araneomorphae</taxon>
        <taxon>Entelegynae</taxon>
        <taxon>Araneoidea</taxon>
        <taxon>Nephilidae</taxon>
        <taxon>Trichonephila</taxon>
    </lineage>
</organism>
<comment type="caution">
    <text evidence="1">The sequence shown here is derived from an EMBL/GenBank/DDBJ whole genome shotgun (WGS) entry which is preliminary data.</text>
</comment>
<name>A0A8X6JLG5_TRICU</name>
<dbReference type="EMBL" id="BMAO01009330">
    <property type="protein sequence ID" value="GFR30158.1"/>
    <property type="molecule type" value="Genomic_DNA"/>
</dbReference>
<proteinExistence type="predicted"/>
<reference evidence="1" key="1">
    <citation type="submission" date="2020-07" db="EMBL/GenBank/DDBJ databases">
        <title>Multicomponent nature underlies the extraordinary mechanical properties of spider dragline silk.</title>
        <authorList>
            <person name="Kono N."/>
            <person name="Nakamura H."/>
            <person name="Mori M."/>
            <person name="Yoshida Y."/>
            <person name="Ohtoshi R."/>
            <person name="Malay A.D."/>
            <person name="Moran D.A.P."/>
            <person name="Tomita M."/>
            <person name="Numata K."/>
            <person name="Arakawa K."/>
        </authorList>
    </citation>
    <scope>NUCLEOTIDE SEQUENCE</scope>
</reference>
<protein>
    <submittedName>
        <fullName evidence="1">Uncharacterized protein</fullName>
    </submittedName>
</protein>
<evidence type="ECO:0000313" key="2">
    <source>
        <dbReference type="Proteomes" id="UP000887116"/>
    </source>
</evidence>
<accession>A0A8X6JLG5</accession>
<evidence type="ECO:0000313" key="1">
    <source>
        <dbReference type="EMBL" id="GFR30158.1"/>
    </source>
</evidence>
<gene>
    <name evidence="1" type="ORF">TNCT_240991</name>
</gene>
<sequence length="69" mass="7609">MTSVPEPGSLVGDSSDQCVDMEDISASTLTEEQRCTKISGLETQIQIFDARKDYVLTMIDIDKRTNIPA</sequence>
<dbReference type="AlphaFoldDB" id="A0A8X6JLG5"/>
<keyword evidence="2" id="KW-1185">Reference proteome</keyword>